<evidence type="ECO:0000256" key="3">
    <source>
        <dbReference type="ARBA" id="ARBA00022750"/>
    </source>
</evidence>
<proteinExistence type="inferred from homology"/>
<keyword evidence="2" id="KW-0645">Protease</keyword>
<name>A0A7S3IMZ2_9SPIT</name>
<dbReference type="InterPro" id="IPR021109">
    <property type="entry name" value="Peptidase_aspartic_dom_sf"/>
</dbReference>
<keyword evidence="5" id="KW-1015">Disulfide bond</keyword>
<keyword evidence="4" id="KW-0378">Hydrolase</keyword>
<dbReference type="PANTHER" id="PTHR47966:SF51">
    <property type="entry name" value="BETA-SITE APP-CLEAVING ENZYME, ISOFORM A-RELATED"/>
    <property type="match status" value="1"/>
</dbReference>
<dbReference type="PANTHER" id="PTHR47966">
    <property type="entry name" value="BETA-SITE APP-CLEAVING ENZYME, ISOFORM A-RELATED"/>
    <property type="match status" value="1"/>
</dbReference>
<evidence type="ECO:0000256" key="5">
    <source>
        <dbReference type="PIRSR" id="PIRSR601461-2"/>
    </source>
</evidence>
<dbReference type="PROSITE" id="PS51767">
    <property type="entry name" value="PEPTIDASE_A1"/>
    <property type="match status" value="1"/>
</dbReference>
<organism evidence="7">
    <name type="scientific">Strombidium inclinatum</name>
    <dbReference type="NCBI Taxonomy" id="197538"/>
    <lineage>
        <taxon>Eukaryota</taxon>
        <taxon>Sar</taxon>
        <taxon>Alveolata</taxon>
        <taxon>Ciliophora</taxon>
        <taxon>Intramacronucleata</taxon>
        <taxon>Spirotrichea</taxon>
        <taxon>Oligotrichia</taxon>
        <taxon>Strombidiidae</taxon>
        <taxon>Strombidium</taxon>
    </lineage>
</organism>
<feature type="domain" description="Peptidase A1" evidence="6">
    <location>
        <begin position="1"/>
        <end position="89"/>
    </location>
</feature>
<dbReference type="Pfam" id="PF00026">
    <property type="entry name" value="Asp"/>
    <property type="match status" value="1"/>
</dbReference>
<dbReference type="InterPro" id="IPR033121">
    <property type="entry name" value="PEPTIDASE_A1"/>
</dbReference>
<evidence type="ECO:0000256" key="2">
    <source>
        <dbReference type="ARBA" id="ARBA00022670"/>
    </source>
</evidence>
<comment type="similarity">
    <text evidence="1">Belongs to the peptidase A1 family.</text>
</comment>
<evidence type="ECO:0000313" key="7">
    <source>
        <dbReference type="EMBL" id="CAE0327885.1"/>
    </source>
</evidence>
<feature type="disulfide bond" evidence="5">
    <location>
        <begin position="16"/>
        <end position="49"/>
    </location>
</feature>
<gene>
    <name evidence="7" type="ORF">SINC0208_LOCUS8512</name>
</gene>
<dbReference type="EMBL" id="HBIH01021517">
    <property type="protein sequence ID" value="CAE0327885.1"/>
    <property type="molecule type" value="Transcribed_RNA"/>
</dbReference>
<dbReference type="AlphaFoldDB" id="A0A7S3IMZ2"/>
<protein>
    <recommendedName>
        <fullName evidence="6">Peptidase A1 domain-containing protein</fullName>
    </recommendedName>
</protein>
<dbReference type="GO" id="GO:0004190">
    <property type="term" value="F:aspartic-type endopeptidase activity"/>
    <property type="evidence" value="ECO:0007669"/>
    <property type="project" value="UniProtKB-KW"/>
</dbReference>
<keyword evidence="3" id="KW-0064">Aspartyl protease</keyword>
<accession>A0A7S3IMZ2</accession>
<reference evidence="7" key="1">
    <citation type="submission" date="2021-01" db="EMBL/GenBank/DDBJ databases">
        <authorList>
            <person name="Corre E."/>
            <person name="Pelletier E."/>
            <person name="Niang G."/>
            <person name="Scheremetjew M."/>
            <person name="Finn R."/>
            <person name="Kale V."/>
            <person name="Holt S."/>
            <person name="Cochrane G."/>
            <person name="Meng A."/>
            <person name="Brown T."/>
            <person name="Cohen L."/>
        </authorList>
    </citation>
    <scope>NUCLEOTIDE SEQUENCE</scope>
    <source>
        <strain evidence="7">S3</strain>
    </source>
</reference>
<evidence type="ECO:0000256" key="1">
    <source>
        <dbReference type="ARBA" id="ARBA00007447"/>
    </source>
</evidence>
<dbReference type="GO" id="GO:0006508">
    <property type="term" value="P:proteolysis"/>
    <property type="evidence" value="ECO:0007669"/>
    <property type="project" value="UniProtKB-KW"/>
</dbReference>
<evidence type="ECO:0000259" key="6">
    <source>
        <dbReference type="PROSITE" id="PS51767"/>
    </source>
</evidence>
<dbReference type="InterPro" id="IPR001461">
    <property type="entry name" value="Aspartic_peptidase_A1"/>
</dbReference>
<dbReference type="Gene3D" id="2.40.70.10">
    <property type="entry name" value="Acid Proteases"/>
    <property type="match status" value="1"/>
</dbReference>
<evidence type="ECO:0000256" key="4">
    <source>
        <dbReference type="ARBA" id="ARBA00022801"/>
    </source>
</evidence>
<sequence length="157" mass="18354">MTFDYDPTTELFQVSCDEISSYPSISLYVDSNWITMKNSDYILDYGDFCALAILPNNDGDFWMLGSPFFQEYYTVFDNSDHTAAKIGFAPSASSSKSDLTTGDFPEQSLDDVMWELTWMWDWYWVLSFEGFMPVDWLWGGVATTWIDWFGFEEEFYQ</sequence>
<dbReference type="SUPFAM" id="SSF50630">
    <property type="entry name" value="Acid proteases"/>
    <property type="match status" value="1"/>
</dbReference>